<evidence type="ECO:0000313" key="6">
    <source>
        <dbReference type="Proteomes" id="UP001186944"/>
    </source>
</evidence>
<dbReference type="GO" id="GO:0005886">
    <property type="term" value="C:plasma membrane"/>
    <property type="evidence" value="ECO:0007669"/>
    <property type="project" value="TreeGrafter"/>
</dbReference>
<dbReference type="EMBL" id="VSWD01000012">
    <property type="protein sequence ID" value="KAK3086311.1"/>
    <property type="molecule type" value="Genomic_DNA"/>
</dbReference>
<name>A0AA89BT06_PINIB</name>
<evidence type="ECO:0000256" key="4">
    <source>
        <dbReference type="SAM" id="Phobius"/>
    </source>
</evidence>
<keyword evidence="6" id="KW-1185">Reference proteome</keyword>
<dbReference type="SMART" id="SM00369">
    <property type="entry name" value="LRR_TYP"/>
    <property type="match status" value="3"/>
</dbReference>
<reference evidence="5" key="1">
    <citation type="submission" date="2019-08" db="EMBL/GenBank/DDBJ databases">
        <title>The improved chromosome-level genome for the pearl oyster Pinctada fucata martensii using PacBio sequencing and Hi-C.</title>
        <authorList>
            <person name="Zheng Z."/>
        </authorList>
    </citation>
    <scope>NUCLEOTIDE SEQUENCE</scope>
    <source>
        <strain evidence="5">ZZ-2019</strain>
        <tissue evidence="5">Adductor muscle</tissue>
    </source>
</reference>
<organism evidence="5 6">
    <name type="scientific">Pinctada imbricata</name>
    <name type="common">Atlantic pearl-oyster</name>
    <name type="synonym">Pinctada martensii</name>
    <dbReference type="NCBI Taxonomy" id="66713"/>
    <lineage>
        <taxon>Eukaryota</taxon>
        <taxon>Metazoa</taxon>
        <taxon>Spiralia</taxon>
        <taxon>Lophotrochozoa</taxon>
        <taxon>Mollusca</taxon>
        <taxon>Bivalvia</taxon>
        <taxon>Autobranchia</taxon>
        <taxon>Pteriomorphia</taxon>
        <taxon>Pterioida</taxon>
        <taxon>Pterioidea</taxon>
        <taxon>Pteriidae</taxon>
        <taxon>Pinctada</taxon>
    </lineage>
</organism>
<dbReference type="Gene3D" id="3.80.10.10">
    <property type="entry name" value="Ribonuclease Inhibitor"/>
    <property type="match status" value="1"/>
</dbReference>
<dbReference type="PANTHER" id="PTHR24369:SF210">
    <property type="entry name" value="CHAOPTIN-RELATED"/>
    <property type="match status" value="1"/>
</dbReference>
<evidence type="ECO:0000256" key="1">
    <source>
        <dbReference type="ARBA" id="ARBA00022614"/>
    </source>
</evidence>
<dbReference type="Proteomes" id="UP001186944">
    <property type="component" value="Unassembled WGS sequence"/>
</dbReference>
<dbReference type="Pfam" id="PF13855">
    <property type="entry name" value="LRR_8"/>
    <property type="match status" value="1"/>
</dbReference>
<dbReference type="SUPFAM" id="SSF52058">
    <property type="entry name" value="L domain-like"/>
    <property type="match status" value="1"/>
</dbReference>
<comment type="caution">
    <text evidence="5">The sequence shown here is derived from an EMBL/GenBank/DDBJ whole genome shotgun (WGS) entry which is preliminary data.</text>
</comment>
<evidence type="ECO:0000256" key="2">
    <source>
        <dbReference type="ARBA" id="ARBA00022729"/>
    </source>
</evidence>
<keyword evidence="3" id="KW-0677">Repeat</keyword>
<evidence type="ECO:0000313" key="5">
    <source>
        <dbReference type="EMBL" id="KAK3086311.1"/>
    </source>
</evidence>
<sequence length="716" mass="81225">MSNINELRIYLKQQMTFGNGKSIAGQEASVPEPKRISVSDCAFVTMATLFALWVFLSYLAESYTSQCPEYFIDECTCKSNQSQLQLVSCGLILDSIPRSLITNASAEVTYIAQLNLSNSSLKSLSNDFLSGIEVIGEVKIDHNFFQVLPKFLSRLKSIEKVDLSHNAISNMLSDTERRSKFNMKTLNLANNGIQFLRSMELNSFPLLTSLDLSRNNFVTIDVKNVYLPSLMFLDLSHNHIEEFRNLDLGFGSKLKSLNLSGNYISNIHIKALSSLKLLRFIDLSENQHTLRTSSLNLPQHISRVDLHSCHLNYIDICGLLQLQDLSFLNLNDNDIICSCEVIWLSQHITLNSQHNEEKLSKFHEKHEGMLGMCYDVEHKIHIPFSDMKVNCSNEQYDKYVRSCQPQALREEFRNLDEYVSNMKLSISLDGENIQTEWTPTTSPLIYGFIVHVHEMEKDSAFDSSILHPSVSSFSNTEHEACCGTYSICLWVLLNETYIYHRTCESVIEANTKFVIGVLVGVMFLTPCVIVMSYVAIKDRQQARCKKVAARLEPKPCEKPHIPHTPFGATPIIDIIQDHARQIRYCKSELDLCGSVAYHLNVPSEEYGRTPEFKHRPLSTEIASTSCGRSPECKHREIRLEVPSLEYGTSPRVKPKEIKTILPTDVLRRTPETKHKDIQTDDTIKFIDYDEGEAATKSAELEGNGGIDNPAFFCVRL</sequence>
<dbReference type="PANTHER" id="PTHR24369">
    <property type="entry name" value="ANTIGEN BSP, PUTATIVE-RELATED"/>
    <property type="match status" value="1"/>
</dbReference>
<dbReference type="InterPro" id="IPR050541">
    <property type="entry name" value="LRR_TM_domain-containing"/>
</dbReference>
<proteinExistence type="predicted"/>
<dbReference type="AlphaFoldDB" id="A0AA89BT06"/>
<dbReference type="InterPro" id="IPR003591">
    <property type="entry name" value="Leu-rich_rpt_typical-subtyp"/>
</dbReference>
<keyword evidence="4" id="KW-0472">Membrane</keyword>
<dbReference type="PROSITE" id="PS51450">
    <property type="entry name" value="LRR"/>
    <property type="match status" value="2"/>
</dbReference>
<keyword evidence="1" id="KW-0433">Leucine-rich repeat</keyword>
<protein>
    <submittedName>
        <fullName evidence="5">Uncharacterized protein</fullName>
    </submittedName>
</protein>
<gene>
    <name evidence="5" type="ORF">FSP39_016713</name>
</gene>
<keyword evidence="4" id="KW-0812">Transmembrane</keyword>
<keyword evidence="2" id="KW-0732">Signal</keyword>
<dbReference type="InterPro" id="IPR001611">
    <property type="entry name" value="Leu-rich_rpt"/>
</dbReference>
<dbReference type="InterPro" id="IPR032675">
    <property type="entry name" value="LRR_dom_sf"/>
</dbReference>
<keyword evidence="4" id="KW-1133">Transmembrane helix</keyword>
<feature type="transmembrane region" description="Helical" evidence="4">
    <location>
        <begin position="513"/>
        <end position="536"/>
    </location>
</feature>
<accession>A0AA89BT06</accession>
<evidence type="ECO:0000256" key="3">
    <source>
        <dbReference type="ARBA" id="ARBA00022737"/>
    </source>
</evidence>